<dbReference type="Pfam" id="PF04932">
    <property type="entry name" value="Wzy_C"/>
    <property type="match status" value="1"/>
</dbReference>
<name>A6DSE3_9BACT</name>
<evidence type="ECO:0000256" key="3">
    <source>
        <dbReference type="ARBA" id="ARBA00022989"/>
    </source>
</evidence>
<feature type="transmembrane region" description="Helical" evidence="5">
    <location>
        <begin position="89"/>
        <end position="109"/>
    </location>
</feature>
<evidence type="ECO:0000256" key="4">
    <source>
        <dbReference type="ARBA" id="ARBA00023136"/>
    </source>
</evidence>
<evidence type="ECO:0000256" key="1">
    <source>
        <dbReference type="ARBA" id="ARBA00004141"/>
    </source>
</evidence>
<feature type="transmembrane region" description="Helical" evidence="5">
    <location>
        <begin position="215"/>
        <end position="233"/>
    </location>
</feature>
<feature type="transmembrane region" description="Helical" evidence="5">
    <location>
        <begin position="357"/>
        <end position="377"/>
    </location>
</feature>
<feature type="transmembrane region" description="Helical" evidence="5">
    <location>
        <begin position="302"/>
        <end position="322"/>
    </location>
</feature>
<keyword evidence="4 5" id="KW-0472">Membrane</keyword>
<keyword evidence="3 5" id="KW-1133">Transmembrane helix</keyword>
<evidence type="ECO:0000313" key="7">
    <source>
        <dbReference type="EMBL" id="EDM25488.1"/>
    </source>
</evidence>
<protein>
    <submittedName>
        <fullName evidence="7">O-antigen polymerase</fullName>
    </submittedName>
</protein>
<organism evidence="7 8">
    <name type="scientific">Lentisphaera araneosa HTCC2155</name>
    <dbReference type="NCBI Taxonomy" id="313628"/>
    <lineage>
        <taxon>Bacteria</taxon>
        <taxon>Pseudomonadati</taxon>
        <taxon>Lentisphaerota</taxon>
        <taxon>Lentisphaeria</taxon>
        <taxon>Lentisphaerales</taxon>
        <taxon>Lentisphaeraceae</taxon>
        <taxon>Lentisphaera</taxon>
    </lineage>
</organism>
<feature type="transmembrane region" description="Helical" evidence="5">
    <location>
        <begin position="59"/>
        <end position="82"/>
    </location>
</feature>
<evidence type="ECO:0000256" key="5">
    <source>
        <dbReference type="SAM" id="Phobius"/>
    </source>
</evidence>
<proteinExistence type="predicted"/>
<dbReference type="STRING" id="313628.LNTAR_25505"/>
<dbReference type="EMBL" id="ABCK01000029">
    <property type="protein sequence ID" value="EDM25488.1"/>
    <property type="molecule type" value="Genomic_DNA"/>
</dbReference>
<keyword evidence="2 5" id="KW-0812">Transmembrane</keyword>
<comment type="caution">
    <text evidence="7">The sequence shown here is derived from an EMBL/GenBank/DDBJ whole genome shotgun (WGS) entry which is preliminary data.</text>
</comment>
<feature type="transmembrane region" description="Helical" evidence="5">
    <location>
        <begin position="139"/>
        <end position="158"/>
    </location>
</feature>
<gene>
    <name evidence="7" type="ORF">LNTAR_25505</name>
</gene>
<dbReference type="Proteomes" id="UP000004947">
    <property type="component" value="Unassembled WGS sequence"/>
</dbReference>
<keyword evidence="8" id="KW-1185">Reference proteome</keyword>
<feature type="transmembrane region" description="Helical" evidence="5">
    <location>
        <begin position="389"/>
        <end position="409"/>
    </location>
</feature>
<evidence type="ECO:0000256" key="2">
    <source>
        <dbReference type="ARBA" id="ARBA00022692"/>
    </source>
</evidence>
<feature type="transmembrane region" description="Helical" evidence="5">
    <location>
        <begin position="187"/>
        <end position="203"/>
    </location>
</feature>
<feature type="transmembrane region" description="Helical" evidence="5">
    <location>
        <begin position="334"/>
        <end position="351"/>
    </location>
</feature>
<sequence length="553" mass="64178">MGTLLLYLLAQAFFIADFNLISSAETRLARESVHYLIDQLQPLGLIEAQKMQTYLGQSYWLGIHTYLIWLMLPASLFLTASLTHKDKIILVYSLICLASFNIIAVYLSTNFVNFGGKVWGIFDIGIKKPLGVFGLSNHYGVYLCFFLPFITIQIINFIQKKKLSLIIAHCALLIFFIYGTLISGSRGAFLICAIAFTASLLLYKNKKFNTKSIKYTLVSFFIILFAALTPSAIDRELNKRGIESETRLKLYMKAPEILLDYPQGLGPGAYYHTAASYITKEHHSNRMANHSENTYLQIILEYGIGFSIILVILVLFLTKVAVRNYNNTSSSSRIKTASLVAVICFLIHGLYDNPIEVPVYSYTIVIFFGLLLCKAPKYQIGIDNPNKKYFSLTAYILPVLAIFSTLDFYKMFDNSYRFKHMYSYHKKANLNELILNLQYQAHSWHNWYFLSKSLRQFNRKETNLLVEYCLKQAAFNHPNQSDLWLRLAWARKQNNDLEPASKSYRRYFLLTRQNQRKKIKKEALNFISEEEYERLLHMELPMQERTREYIRRI</sequence>
<reference evidence="7 8" key="1">
    <citation type="journal article" date="2010" name="J. Bacteriol.">
        <title>Genome sequence of Lentisphaera araneosa HTCC2155T, the type species of the order Lentisphaerales in the phylum Lentisphaerae.</title>
        <authorList>
            <person name="Thrash J.C."/>
            <person name="Cho J.C."/>
            <person name="Vergin K.L."/>
            <person name="Morris R.M."/>
            <person name="Giovannoni S.J."/>
        </authorList>
    </citation>
    <scope>NUCLEOTIDE SEQUENCE [LARGE SCALE GENOMIC DNA]</scope>
    <source>
        <strain evidence="7 8">HTCC2155</strain>
    </source>
</reference>
<dbReference type="eggNOG" id="COG3307">
    <property type="taxonomic scope" value="Bacteria"/>
</dbReference>
<dbReference type="InterPro" id="IPR051533">
    <property type="entry name" value="WaaL-like"/>
</dbReference>
<dbReference type="GO" id="GO:0016020">
    <property type="term" value="C:membrane"/>
    <property type="evidence" value="ECO:0007669"/>
    <property type="project" value="UniProtKB-SubCell"/>
</dbReference>
<dbReference type="PANTHER" id="PTHR37422:SF13">
    <property type="entry name" value="LIPOPOLYSACCHARIDE BIOSYNTHESIS PROTEIN PA4999-RELATED"/>
    <property type="match status" value="1"/>
</dbReference>
<evidence type="ECO:0000259" key="6">
    <source>
        <dbReference type="Pfam" id="PF04932"/>
    </source>
</evidence>
<dbReference type="PANTHER" id="PTHR37422">
    <property type="entry name" value="TEICHURONIC ACID BIOSYNTHESIS PROTEIN TUAE"/>
    <property type="match status" value="1"/>
</dbReference>
<dbReference type="AlphaFoldDB" id="A6DSE3"/>
<accession>A6DSE3</accession>
<comment type="subcellular location">
    <subcellularLocation>
        <location evidence="1">Membrane</location>
        <topology evidence="1">Multi-pass membrane protein</topology>
    </subcellularLocation>
</comment>
<dbReference type="InterPro" id="IPR007016">
    <property type="entry name" value="O-antigen_ligase-rel_domated"/>
</dbReference>
<feature type="transmembrane region" description="Helical" evidence="5">
    <location>
        <begin position="163"/>
        <end position="181"/>
    </location>
</feature>
<evidence type="ECO:0000313" key="8">
    <source>
        <dbReference type="Proteomes" id="UP000004947"/>
    </source>
</evidence>
<feature type="domain" description="O-antigen ligase-related" evidence="6">
    <location>
        <begin position="172"/>
        <end position="304"/>
    </location>
</feature>